<dbReference type="STRING" id="4555.K3XMH4"/>
<evidence type="ECO:0000256" key="1">
    <source>
        <dbReference type="ARBA" id="ARBA00022614"/>
    </source>
</evidence>
<evidence type="ECO:0000256" key="4">
    <source>
        <dbReference type="SAM" id="SignalP"/>
    </source>
</evidence>
<dbReference type="InterPro" id="IPR013210">
    <property type="entry name" value="LRR_N_plant-typ"/>
</dbReference>
<dbReference type="PANTHER" id="PTHR48060">
    <property type="entry name" value="DNA DAMAGE-REPAIR/TOLERATION PROTEIN DRT100"/>
    <property type="match status" value="1"/>
</dbReference>
<evidence type="ECO:0000313" key="6">
    <source>
        <dbReference type="EnsemblPlants" id="KQL06543"/>
    </source>
</evidence>
<dbReference type="InterPro" id="IPR053211">
    <property type="entry name" value="DNA_repair-toleration"/>
</dbReference>
<feature type="signal peptide" evidence="4">
    <location>
        <begin position="1"/>
        <end position="21"/>
    </location>
</feature>
<accession>K3XMH4</accession>
<proteinExistence type="predicted"/>
<dbReference type="PANTHER" id="PTHR48060:SF21">
    <property type="entry name" value="L DOMAIN-LIKE PROTEIN"/>
    <property type="match status" value="1"/>
</dbReference>
<reference evidence="7" key="1">
    <citation type="journal article" date="2012" name="Nat. Biotechnol.">
        <title>Reference genome sequence of the model plant Setaria.</title>
        <authorList>
            <person name="Bennetzen J.L."/>
            <person name="Schmutz J."/>
            <person name="Wang H."/>
            <person name="Percifield R."/>
            <person name="Hawkins J."/>
            <person name="Pontaroli A.C."/>
            <person name="Estep M."/>
            <person name="Feng L."/>
            <person name="Vaughn J.N."/>
            <person name="Grimwood J."/>
            <person name="Jenkins J."/>
            <person name="Barry K."/>
            <person name="Lindquist E."/>
            <person name="Hellsten U."/>
            <person name="Deshpande S."/>
            <person name="Wang X."/>
            <person name="Wu X."/>
            <person name="Mitros T."/>
            <person name="Triplett J."/>
            <person name="Yang X."/>
            <person name="Ye C.Y."/>
            <person name="Mauro-Herrera M."/>
            <person name="Wang L."/>
            <person name="Li P."/>
            <person name="Sharma M."/>
            <person name="Sharma R."/>
            <person name="Ronald P.C."/>
            <person name="Panaud O."/>
            <person name="Kellogg E.A."/>
            <person name="Brutnell T.P."/>
            <person name="Doust A.N."/>
            <person name="Tuskan G.A."/>
            <person name="Rokhsar D."/>
            <person name="Devos K.M."/>
        </authorList>
    </citation>
    <scope>NUCLEOTIDE SEQUENCE [LARGE SCALE GENOMIC DNA]</scope>
    <source>
        <strain evidence="7">cv. Yugu1</strain>
    </source>
</reference>
<dbReference type="Pfam" id="PF08263">
    <property type="entry name" value="LRRNT_2"/>
    <property type="match status" value="1"/>
</dbReference>
<keyword evidence="2 4" id="KW-0732">Signal</keyword>
<name>K3XMH4_SETIT</name>
<evidence type="ECO:0000256" key="3">
    <source>
        <dbReference type="ARBA" id="ARBA00022737"/>
    </source>
</evidence>
<dbReference type="EnsemblPlants" id="KQL06543">
    <property type="protein sequence ID" value="KQL06543"/>
    <property type="gene ID" value="SETIT_003097mg"/>
</dbReference>
<dbReference type="SUPFAM" id="SSF52058">
    <property type="entry name" value="L domain-like"/>
    <property type="match status" value="1"/>
</dbReference>
<dbReference type="AlphaFoldDB" id="K3XMH4"/>
<sequence length="176" mass="18716">MAFFFIRVVLLFLLSTTCASALTPTSNTTDLAALLAFKAQLKDPFGILASNWTATASFCSWAGVSCDRSQRVTGLEFSDVPLQGSIAPQLGLLILGRVEVGYVPSVSCNCNIGVQGWSSEPSLAKSYTPHAMASSSSIPTNHWNLVLGSPSLGNWMNLLHEGGQSGSSANYSRPWL</sequence>
<dbReference type="Proteomes" id="UP000004995">
    <property type="component" value="Unassembled WGS sequence"/>
</dbReference>
<evidence type="ECO:0000313" key="7">
    <source>
        <dbReference type="Proteomes" id="UP000004995"/>
    </source>
</evidence>
<dbReference type="eggNOG" id="ENOG502QPYS">
    <property type="taxonomic scope" value="Eukaryota"/>
</dbReference>
<feature type="domain" description="Leucine-rich repeat-containing N-terminal plant-type" evidence="5">
    <location>
        <begin position="28"/>
        <end position="67"/>
    </location>
</feature>
<reference evidence="6" key="2">
    <citation type="submission" date="2018-08" db="UniProtKB">
        <authorList>
            <consortium name="EnsemblPlants"/>
        </authorList>
    </citation>
    <scope>IDENTIFICATION</scope>
    <source>
        <strain evidence="6">Yugu1</strain>
    </source>
</reference>
<dbReference type="InParanoid" id="K3XMH4"/>
<evidence type="ECO:0000259" key="5">
    <source>
        <dbReference type="Pfam" id="PF08263"/>
    </source>
</evidence>
<keyword evidence="1" id="KW-0433">Leucine-rich repeat</keyword>
<dbReference type="HOGENOM" id="CLU_1527738_0_0_1"/>
<keyword evidence="7" id="KW-1185">Reference proteome</keyword>
<protein>
    <recommendedName>
        <fullName evidence="5">Leucine-rich repeat-containing N-terminal plant-type domain-containing protein</fullName>
    </recommendedName>
</protein>
<evidence type="ECO:0000256" key="2">
    <source>
        <dbReference type="ARBA" id="ARBA00022729"/>
    </source>
</evidence>
<dbReference type="EMBL" id="AGNK02003260">
    <property type="status" value="NOT_ANNOTATED_CDS"/>
    <property type="molecule type" value="Genomic_DNA"/>
</dbReference>
<dbReference type="Gene3D" id="3.80.10.10">
    <property type="entry name" value="Ribonuclease Inhibitor"/>
    <property type="match status" value="1"/>
</dbReference>
<keyword evidence="3" id="KW-0677">Repeat</keyword>
<dbReference type="Gramene" id="KQL06543">
    <property type="protein sequence ID" value="KQL06543"/>
    <property type="gene ID" value="SETIT_003097mg"/>
</dbReference>
<organism evidence="6 7">
    <name type="scientific">Setaria italica</name>
    <name type="common">Foxtail millet</name>
    <name type="synonym">Panicum italicum</name>
    <dbReference type="NCBI Taxonomy" id="4555"/>
    <lineage>
        <taxon>Eukaryota</taxon>
        <taxon>Viridiplantae</taxon>
        <taxon>Streptophyta</taxon>
        <taxon>Embryophyta</taxon>
        <taxon>Tracheophyta</taxon>
        <taxon>Spermatophyta</taxon>
        <taxon>Magnoliopsida</taxon>
        <taxon>Liliopsida</taxon>
        <taxon>Poales</taxon>
        <taxon>Poaceae</taxon>
        <taxon>PACMAD clade</taxon>
        <taxon>Panicoideae</taxon>
        <taxon>Panicodae</taxon>
        <taxon>Paniceae</taxon>
        <taxon>Cenchrinae</taxon>
        <taxon>Setaria</taxon>
    </lineage>
</organism>
<dbReference type="InterPro" id="IPR032675">
    <property type="entry name" value="LRR_dom_sf"/>
</dbReference>
<feature type="chain" id="PRO_5010125866" description="Leucine-rich repeat-containing N-terminal plant-type domain-containing protein" evidence="4">
    <location>
        <begin position="22"/>
        <end position="176"/>
    </location>
</feature>